<dbReference type="PANTHER" id="PTHR24406">
    <property type="entry name" value="TRANSCRIPTIONAL REPRESSOR CTCFL-RELATED"/>
    <property type="match status" value="1"/>
</dbReference>
<feature type="region of interest" description="Disordered" evidence="8">
    <location>
        <begin position="394"/>
        <end position="417"/>
    </location>
</feature>
<keyword evidence="11" id="KW-1185">Reference proteome</keyword>
<feature type="region of interest" description="Disordered" evidence="8">
    <location>
        <begin position="367"/>
        <end position="386"/>
    </location>
</feature>
<feature type="domain" description="C2H2-type" evidence="9">
    <location>
        <begin position="460"/>
        <end position="489"/>
    </location>
</feature>
<protein>
    <recommendedName>
        <fullName evidence="9">C2H2-type domain-containing protein</fullName>
    </recommendedName>
</protein>
<dbReference type="FunFam" id="3.30.160.60:FF:000504">
    <property type="entry name" value="C2H2 transcription factor swi5"/>
    <property type="match status" value="1"/>
</dbReference>
<gene>
    <name evidence="10" type="ORF">E4U43_001775</name>
</gene>
<feature type="region of interest" description="Disordered" evidence="8">
    <location>
        <begin position="1"/>
        <end position="24"/>
    </location>
</feature>
<evidence type="ECO:0000256" key="3">
    <source>
        <dbReference type="ARBA" id="ARBA00022737"/>
    </source>
</evidence>
<dbReference type="Pfam" id="PF00096">
    <property type="entry name" value="zf-C2H2"/>
    <property type="match status" value="1"/>
</dbReference>
<dbReference type="InterPro" id="IPR013087">
    <property type="entry name" value="Znf_C2H2_type"/>
</dbReference>
<dbReference type="Gene3D" id="3.30.160.60">
    <property type="entry name" value="Classic Zinc Finger"/>
    <property type="match status" value="3"/>
</dbReference>
<dbReference type="PROSITE" id="PS50157">
    <property type="entry name" value="ZINC_FINGER_C2H2_2"/>
    <property type="match status" value="2"/>
</dbReference>
<evidence type="ECO:0000313" key="11">
    <source>
        <dbReference type="Proteomes" id="UP000748025"/>
    </source>
</evidence>
<feature type="region of interest" description="Disordered" evidence="8">
    <location>
        <begin position="553"/>
        <end position="604"/>
    </location>
</feature>
<keyword evidence="2" id="KW-0479">Metal-binding</keyword>
<feature type="compositionally biased region" description="Basic and acidic residues" evidence="8">
    <location>
        <begin position="369"/>
        <end position="384"/>
    </location>
</feature>
<dbReference type="Proteomes" id="UP000748025">
    <property type="component" value="Unassembled WGS sequence"/>
</dbReference>
<evidence type="ECO:0000256" key="8">
    <source>
        <dbReference type="SAM" id="MobiDB-lite"/>
    </source>
</evidence>
<feature type="compositionally biased region" description="Polar residues" evidence="8">
    <location>
        <begin position="673"/>
        <end position="693"/>
    </location>
</feature>
<dbReference type="GO" id="GO:0005634">
    <property type="term" value="C:nucleus"/>
    <property type="evidence" value="ECO:0007669"/>
    <property type="project" value="UniProtKB-SubCell"/>
</dbReference>
<evidence type="ECO:0000256" key="1">
    <source>
        <dbReference type="ARBA" id="ARBA00004123"/>
    </source>
</evidence>
<feature type="compositionally biased region" description="Basic and acidic residues" evidence="8">
    <location>
        <begin position="561"/>
        <end position="573"/>
    </location>
</feature>
<name>A0A9P7T2U9_9HYPO</name>
<feature type="domain" description="C2H2-type" evidence="9">
    <location>
        <begin position="490"/>
        <end position="517"/>
    </location>
</feature>
<sequence>MLSNPPTSIHARQRQHRRQNSTPSAFEGMKISQLPNANNRRQQAMAHRRGLSLDTRRNQVMQHMAQQDINKVSNDTNMTGLANSSQHHILQEAQQQRIEARPGPQQFHYASMASKDDEDFLISPHGTPQSQRFDASCFDGMPVQFPYHGGSQWNMMTQKNHDSFTNNMAGGDNLDLYSQANALATPTFMNFPDSSAGQAWSICDEAAPRRNSRRISDGIMERVSKFENIGMESPHRPTTPLNQNGNNYLPPTPIDTPHDRAVKQEARLSRFSQSYDESMEETIRPSRSNHSSRQAQSMFAEMRQQAEQEAAVPISPRTTTISEEFHNSQSHHPDFMSMHTIRNEFVGIEDQNDALKYYESDASLAASDYPKRTSPETHNDRLFDDAALGGRPDLQPFLHSGSVNSSRKNSPHRRTESVASIVSAASIADIVIEETRTDTGVTLEEISQYILSPETTEGKWTCIFEECGKKFGRKENIKSHVQTHLNDRQYQCPTCLKCFVRQHDLKRHAKIHTGVKPYPCECGNSFARHDALTRHRQRGMCIGAFDGVVRKVVKRGRPRKNRPEMESRLEKSARTRKKNMSISSVSSFSGYSDSSAPNSPENDYNAVDEVMDLDMSSSGTHLMASMSTAPMPVFVSRPANHPVAASSPVVSAHSYVSPEAIMDRAPSHPATPAKSTTSQYNTPPDLSKSSSPHPGQFFDLEPSSSAVVDELDVMSSTSGMMGPSDLTGSLPMGMSGQDDLLLQFGRDDGLLQLDRDPNMLLLTKFDDEFDEAVSMFTNNDGMFFSST</sequence>
<keyword evidence="6" id="KW-0539">Nucleus</keyword>
<comment type="subcellular location">
    <subcellularLocation>
        <location evidence="1">Nucleus</location>
    </subcellularLocation>
</comment>
<keyword evidence="5" id="KW-0862">Zinc</keyword>
<organism evidence="10 11">
    <name type="scientific">Claviceps pusilla</name>
    <dbReference type="NCBI Taxonomy" id="123648"/>
    <lineage>
        <taxon>Eukaryota</taxon>
        <taxon>Fungi</taxon>
        <taxon>Dikarya</taxon>
        <taxon>Ascomycota</taxon>
        <taxon>Pezizomycotina</taxon>
        <taxon>Sordariomycetes</taxon>
        <taxon>Hypocreomycetidae</taxon>
        <taxon>Hypocreales</taxon>
        <taxon>Clavicipitaceae</taxon>
        <taxon>Claviceps</taxon>
    </lineage>
</organism>
<evidence type="ECO:0000256" key="4">
    <source>
        <dbReference type="ARBA" id="ARBA00022771"/>
    </source>
</evidence>
<dbReference type="GO" id="GO:0008270">
    <property type="term" value="F:zinc ion binding"/>
    <property type="evidence" value="ECO:0007669"/>
    <property type="project" value="UniProtKB-KW"/>
</dbReference>
<dbReference type="SUPFAM" id="SSF57667">
    <property type="entry name" value="beta-beta-alpha zinc fingers"/>
    <property type="match status" value="2"/>
</dbReference>
<evidence type="ECO:0000256" key="2">
    <source>
        <dbReference type="ARBA" id="ARBA00022723"/>
    </source>
</evidence>
<dbReference type="InterPro" id="IPR036236">
    <property type="entry name" value="Znf_C2H2_sf"/>
</dbReference>
<dbReference type="EMBL" id="SRPW01000016">
    <property type="protein sequence ID" value="KAG6018403.1"/>
    <property type="molecule type" value="Genomic_DNA"/>
</dbReference>
<evidence type="ECO:0000259" key="9">
    <source>
        <dbReference type="PROSITE" id="PS50157"/>
    </source>
</evidence>
<dbReference type="OrthoDB" id="3437960at2759"/>
<evidence type="ECO:0000256" key="5">
    <source>
        <dbReference type="ARBA" id="ARBA00022833"/>
    </source>
</evidence>
<evidence type="ECO:0000313" key="10">
    <source>
        <dbReference type="EMBL" id="KAG6018403.1"/>
    </source>
</evidence>
<dbReference type="AlphaFoldDB" id="A0A9P7T2U9"/>
<keyword evidence="3" id="KW-0677">Repeat</keyword>
<evidence type="ECO:0000256" key="6">
    <source>
        <dbReference type="ARBA" id="ARBA00023242"/>
    </source>
</evidence>
<dbReference type="SMART" id="SM00355">
    <property type="entry name" value="ZnF_C2H2"/>
    <property type="match status" value="2"/>
</dbReference>
<proteinExistence type="predicted"/>
<reference evidence="10" key="1">
    <citation type="journal article" date="2020" name="bioRxiv">
        <title>Whole genome comparisons of ergot fungi reveals the divergence and evolution of species within the genus Claviceps are the result of varying mechanisms driving genome evolution and host range expansion.</title>
        <authorList>
            <person name="Wyka S.A."/>
            <person name="Mondo S.J."/>
            <person name="Liu M."/>
            <person name="Dettman J."/>
            <person name="Nalam V."/>
            <person name="Broders K.D."/>
        </authorList>
    </citation>
    <scope>NUCLEOTIDE SEQUENCE</scope>
    <source>
        <strain evidence="10">CCC 602</strain>
    </source>
</reference>
<keyword evidence="4 7" id="KW-0863">Zinc-finger</keyword>
<accession>A0A9P7T2U9</accession>
<dbReference type="InterPro" id="IPR050888">
    <property type="entry name" value="ZnF_C2H2-type_TF"/>
</dbReference>
<feature type="compositionally biased region" description="Polar residues" evidence="8">
    <location>
        <begin position="285"/>
        <end position="296"/>
    </location>
</feature>
<evidence type="ECO:0000256" key="7">
    <source>
        <dbReference type="PROSITE-ProRule" id="PRU00042"/>
    </source>
</evidence>
<feature type="region of interest" description="Disordered" evidence="8">
    <location>
        <begin position="272"/>
        <end position="296"/>
    </location>
</feature>
<feature type="compositionally biased region" description="Low complexity" evidence="8">
    <location>
        <begin position="581"/>
        <end position="595"/>
    </location>
</feature>
<feature type="region of interest" description="Disordered" evidence="8">
    <location>
        <begin position="663"/>
        <end position="702"/>
    </location>
</feature>
<dbReference type="PROSITE" id="PS00028">
    <property type="entry name" value="ZINC_FINGER_C2H2_1"/>
    <property type="match status" value="2"/>
</dbReference>
<comment type="caution">
    <text evidence="10">The sequence shown here is derived from an EMBL/GenBank/DDBJ whole genome shotgun (WGS) entry which is preliminary data.</text>
</comment>